<name>A0A0N5AA56_9BILA</name>
<sequence>MWSMSYWLRMAELQVEVGAQVSAFKEVLSSFLNPPLTINFDITLLQTKTWKVCLAGSQSVADFSEYSDGLD</sequence>
<reference evidence="2" key="1">
    <citation type="submission" date="2017-02" db="UniProtKB">
        <authorList>
            <consortium name="WormBaseParasite"/>
        </authorList>
    </citation>
    <scope>IDENTIFICATION</scope>
</reference>
<protein>
    <submittedName>
        <fullName evidence="2">Ovule protein</fullName>
    </submittedName>
</protein>
<organism evidence="1 2">
    <name type="scientific">Syphacia muris</name>
    <dbReference type="NCBI Taxonomy" id="451379"/>
    <lineage>
        <taxon>Eukaryota</taxon>
        <taxon>Metazoa</taxon>
        <taxon>Ecdysozoa</taxon>
        <taxon>Nematoda</taxon>
        <taxon>Chromadorea</taxon>
        <taxon>Rhabditida</taxon>
        <taxon>Spirurina</taxon>
        <taxon>Oxyuridomorpha</taxon>
        <taxon>Oxyuroidea</taxon>
        <taxon>Oxyuridae</taxon>
        <taxon>Syphacia</taxon>
    </lineage>
</organism>
<proteinExistence type="predicted"/>
<dbReference type="AlphaFoldDB" id="A0A0N5AA56"/>
<evidence type="ECO:0000313" key="1">
    <source>
        <dbReference type="Proteomes" id="UP000046393"/>
    </source>
</evidence>
<accession>A0A0N5AA56</accession>
<evidence type="ECO:0000313" key="2">
    <source>
        <dbReference type="WBParaSite" id="SMUV_0000102201-mRNA-1"/>
    </source>
</evidence>
<dbReference type="Proteomes" id="UP000046393">
    <property type="component" value="Unplaced"/>
</dbReference>
<keyword evidence="1" id="KW-1185">Reference proteome</keyword>
<dbReference type="WBParaSite" id="SMUV_0000102201-mRNA-1">
    <property type="protein sequence ID" value="SMUV_0000102201-mRNA-1"/>
    <property type="gene ID" value="SMUV_0000102201"/>
</dbReference>